<proteinExistence type="predicted"/>
<dbReference type="Proteomes" id="UP000518300">
    <property type="component" value="Unassembled WGS sequence"/>
</dbReference>
<sequence length="455" mass="48569">MSRIDSTGSTPVSIDTSPDTGPTPAPSRTKAPHTPASTARNEVRAYDGPPARTPQGPAPKSTPAASGPTVSAGELAASGGRVRQASSSEVPEQVYDAIRSNLKRDFQDWAVTDCDVKAVHTVLGTLQPGVYRAALERMERDGLLGTYTKEMDASARHAFLEQAESKGLLQRKKGDAPAGPLGYPAVPDFFRDDAKLPASMRDAVNQHDIQVGVDFHRAYSAYLDRYAEAVGAAKSLPELQALGLPKEARLEDSGLHTGQKDRASEGYLKAWRQGIGQPESLNRTYQLIRAKQLTLEGERPTGIQVHGKAEFSHEALNASRELQLDTRGRVELKDAVGLAVKAGPLEVEETLDSAGKAKQGAKVNLGFIKLSTNSEGDVKVGLGVGKAAEVYVELNPAKAEFGGGVSSELDLKVLKLAVETGFNMKGLTSDRVKESFDKNHQGIFDSPPKPGPTTK</sequence>
<feature type="region of interest" description="Disordered" evidence="1">
    <location>
        <begin position="1"/>
        <end position="91"/>
    </location>
</feature>
<organism evidence="2 3">
    <name type="scientific">Pyxidicoccus fallax</name>
    <dbReference type="NCBI Taxonomy" id="394095"/>
    <lineage>
        <taxon>Bacteria</taxon>
        <taxon>Pseudomonadati</taxon>
        <taxon>Myxococcota</taxon>
        <taxon>Myxococcia</taxon>
        <taxon>Myxococcales</taxon>
        <taxon>Cystobacterineae</taxon>
        <taxon>Myxococcaceae</taxon>
        <taxon>Pyxidicoccus</taxon>
    </lineage>
</organism>
<accession>A0A848LBG4</accession>
<feature type="compositionally biased region" description="Polar residues" evidence="1">
    <location>
        <begin position="1"/>
        <end position="20"/>
    </location>
</feature>
<evidence type="ECO:0000256" key="1">
    <source>
        <dbReference type="SAM" id="MobiDB-lite"/>
    </source>
</evidence>
<comment type="caution">
    <text evidence="2">The sequence shown here is derived from an EMBL/GenBank/DDBJ whole genome shotgun (WGS) entry which is preliminary data.</text>
</comment>
<evidence type="ECO:0000313" key="2">
    <source>
        <dbReference type="EMBL" id="NMO14033.1"/>
    </source>
</evidence>
<gene>
    <name evidence="2" type="ORF">HG543_04050</name>
</gene>
<dbReference type="EMBL" id="JABBJJ010000011">
    <property type="protein sequence ID" value="NMO14033.1"/>
    <property type="molecule type" value="Genomic_DNA"/>
</dbReference>
<name>A0A848LBG4_9BACT</name>
<evidence type="ECO:0000313" key="3">
    <source>
        <dbReference type="Proteomes" id="UP000518300"/>
    </source>
</evidence>
<keyword evidence="3" id="KW-1185">Reference proteome</keyword>
<protein>
    <submittedName>
        <fullName evidence="2">Uncharacterized protein</fullName>
    </submittedName>
</protein>
<feature type="region of interest" description="Disordered" evidence="1">
    <location>
        <begin position="436"/>
        <end position="455"/>
    </location>
</feature>
<reference evidence="2 3" key="1">
    <citation type="submission" date="2020-04" db="EMBL/GenBank/DDBJ databases">
        <title>Draft genome of Pyxidicoccus fallax type strain.</title>
        <authorList>
            <person name="Whitworth D.E."/>
        </authorList>
    </citation>
    <scope>NUCLEOTIDE SEQUENCE [LARGE SCALE GENOMIC DNA]</scope>
    <source>
        <strain evidence="2 3">DSM 14698</strain>
    </source>
</reference>
<dbReference type="RefSeq" id="WP_169343312.1">
    <property type="nucleotide sequence ID" value="NZ_JABBJJ010000011.1"/>
</dbReference>
<dbReference type="AlphaFoldDB" id="A0A848LBG4"/>